<dbReference type="Proteomes" id="UP000054270">
    <property type="component" value="Unassembled WGS sequence"/>
</dbReference>
<dbReference type="PANTHER" id="PTHR10537">
    <property type="entry name" value="DNA PRIMASE LARGE SUBUNIT"/>
    <property type="match status" value="1"/>
</dbReference>
<dbReference type="GO" id="GO:0005658">
    <property type="term" value="C:alpha DNA polymerase:primase complex"/>
    <property type="evidence" value="ECO:0007669"/>
    <property type="project" value="UniProtKB-ARBA"/>
</dbReference>
<dbReference type="GO" id="GO:0006270">
    <property type="term" value="P:DNA replication initiation"/>
    <property type="evidence" value="ECO:0007669"/>
    <property type="project" value="TreeGrafter"/>
</dbReference>
<evidence type="ECO:0000256" key="6">
    <source>
        <dbReference type="ARBA" id="ARBA00022723"/>
    </source>
</evidence>
<comment type="cofactor">
    <cofactor evidence="10">
        <name>[4Fe-4S] cluster</name>
        <dbReference type="ChEBI" id="CHEBI:49883"/>
    </cofactor>
    <text evidence="10">Binds 1 [4Fe-4S] cluster.</text>
</comment>
<evidence type="ECO:0000256" key="11">
    <source>
        <dbReference type="PIRSR" id="PIRSR009449-1"/>
    </source>
</evidence>
<evidence type="ECO:0000256" key="2">
    <source>
        <dbReference type="ARBA" id="ARBA00019038"/>
    </source>
</evidence>
<dbReference type="EMBL" id="KN817524">
    <property type="protein sequence ID" value="KJA27519.1"/>
    <property type="molecule type" value="Genomic_DNA"/>
</dbReference>
<keyword evidence="3 10" id="KW-0004">4Fe-4S</keyword>
<evidence type="ECO:0000259" key="12">
    <source>
        <dbReference type="Pfam" id="PF04104"/>
    </source>
</evidence>
<dbReference type="PIRSF" id="PIRSF009449">
    <property type="entry name" value="DNA_primase_large_subunit"/>
    <property type="match status" value="1"/>
</dbReference>
<keyword evidence="7 10" id="KW-0408">Iron</keyword>
<dbReference type="AlphaFoldDB" id="A0A0D2P9B0"/>
<comment type="similarity">
    <text evidence="1 10">Belongs to the eukaryotic-type primase large subunit family.</text>
</comment>
<dbReference type="Gene3D" id="1.20.930.80">
    <property type="match status" value="1"/>
</dbReference>
<dbReference type="GO" id="GO:0003677">
    <property type="term" value="F:DNA binding"/>
    <property type="evidence" value="ECO:0007669"/>
    <property type="project" value="UniProtKB-UniRule"/>
</dbReference>
<feature type="binding site" evidence="11">
    <location>
        <position position="435"/>
    </location>
    <ligand>
        <name>[4Fe-4S] cluster</name>
        <dbReference type="ChEBI" id="CHEBI:49883"/>
    </ligand>
</feature>
<evidence type="ECO:0000313" key="14">
    <source>
        <dbReference type="Proteomes" id="UP000054270"/>
    </source>
</evidence>
<gene>
    <name evidence="13" type="ORF">HYPSUDRAFT_131555</name>
</gene>
<protein>
    <recommendedName>
        <fullName evidence="2 10">DNA primase large subunit</fullName>
    </recommendedName>
</protein>
<feature type="binding site" evidence="11">
    <location>
        <position position="300"/>
    </location>
    <ligand>
        <name>[4Fe-4S] cluster</name>
        <dbReference type="ChEBI" id="CHEBI:49883"/>
    </ligand>
</feature>
<evidence type="ECO:0000256" key="1">
    <source>
        <dbReference type="ARBA" id="ARBA00010564"/>
    </source>
</evidence>
<keyword evidence="4 10" id="KW-0639">Primosome</keyword>
<dbReference type="InterPro" id="IPR016558">
    <property type="entry name" value="DNA_primase_lsu_euk"/>
</dbReference>
<evidence type="ECO:0000256" key="7">
    <source>
        <dbReference type="ARBA" id="ARBA00023004"/>
    </source>
</evidence>
<feature type="binding site" evidence="11">
    <location>
        <position position="391"/>
    </location>
    <ligand>
        <name>[4Fe-4S] cluster</name>
        <dbReference type="ChEBI" id="CHEBI:49883"/>
    </ligand>
</feature>
<dbReference type="PANTHER" id="PTHR10537:SF3">
    <property type="entry name" value="DNA PRIMASE LARGE SUBUNIT"/>
    <property type="match status" value="1"/>
</dbReference>
<reference evidence="14" key="1">
    <citation type="submission" date="2014-04" db="EMBL/GenBank/DDBJ databases">
        <title>Evolutionary Origins and Diversification of the Mycorrhizal Mutualists.</title>
        <authorList>
            <consortium name="DOE Joint Genome Institute"/>
            <consortium name="Mycorrhizal Genomics Consortium"/>
            <person name="Kohler A."/>
            <person name="Kuo A."/>
            <person name="Nagy L.G."/>
            <person name="Floudas D."/>
            <person name="Copeland A."/>
            <person name="Barry K.W."/>
            <person name="Cichocki N."/>
            <person name="Veneault-Fourrey C."/>
            <person name="LaButti K."/>
            <person name="Lindquist E.A."/>
            <person name="Lipzen A."/>
            <person name="Lundell T."/>
            <person name="Morin E."/>
            <person name="Murat C."/>
            <person name="Riley R."/>
            <person name="Ohm R."/>
            <person name="Sun H."/>
            <person name="Tunlid A."/>
            <person name="Henrissat B."/>
            <person name="Grigoriev I.V."/>
            <person name="Hibbett D.S."/>
            <person name="Martin F."/>
        </authorList>
    </citation>
    <scope>NUCLEOTIDE SEQUENCE [LARGE SCALE GENOMIC DNA]</scope>
    <source>
        <strain evidence="14">FD-334 SS-4</strain>
    </source>
</reference>
<comment type="function">
    <text evidence="10">DNA primase is the polymerase that synthesizes small RNA primers for the Okazaki fragments made during discontinuous DNA replication.</text>
</comment>
<feature type="binding site" evidence="11">
    <location>
        <position position="378"/>
    </location>
    <ligand>
        <name>[4Fe-4S] cluster</name>
        <dbReference type="ChEBI" id="CHEBI:49883"/>
    </ligand>
</feature>
<feature type="domain" description="DNA primase large subunit C-terminal" evidence="12">
    <location>
        <begin position="292"/>
        <end position="465"/>
    </location>
</feature>
<dbReference type="OrthoDB" id="421393at2759"/>
<keyword evidence="14" id="KW-1185">Reference proteome</keyword>
<name>A0A0D2P9B0_HYPSF</name>
<dbReference type="InterPro" id="IPR007238">
    <property type="entry name" value="DNA_primase_lsu_euk/arc"/>
</dbReference>
<keyword evidence="9 10" id="KW-0238">DNA-binding</keyword>
<evidence type="ECO:0000256" key="4">
    <source>
        <dbReference type="ARBA" id="ARBA00022515"/>
    </source>
</evidence>
<keyword evidence="6 10" id="KW-0479">Metal-binding</keyword>
<dbReference type="GO" id="GO:0046872">
    <property type="term" value="F:metal ion binding"/>
    <property type="evidence" value="ECO:0007669"/>
    <property type="project" value="UniProtKB-UniRule"/>
</dbReference>
<evidence type="ECO:0000256" key="9">
    <source>
        <dbReference type="ARBA" id="ARBA00023125"/>
    </source>
</evidence>
<dbReference type="Pfam" id="PF04104">
    <property type="entry name" value="DNA_primase_lrg"/>
    <property type="match status" value="1"/>
</dbReference>
<dbReference type="OMA" id="RINYKPW"/>
<dbReference type="CDD" id="cd07322">
    <property type="entry name" value="PriL_PriS_Eukaryotic"/>
    <property type="match status" value="1"/>
</dbReference>
<evidence type="ECO:0000256" key="3">
    <source>
        <dbReference type="ARBA" id="ARBA00022485"/>
    </source>
</evidence>
<evidence type="ECO:0000256" key="8">
    <source>
        <dbReference type="ARBA" id="ARBA00023014"/>
    </source>
</evidence>
<dbReference type="Pfam" id="PF26466">
    <property type="entry name" value="DNA_primase_lrg_N"/>
    <property type="match status" value="1"/>
</dbReference>
<accession>A0A0D2P9B0</accession>
<dbReference type="GO" id="GO:0051539">
    <property type="term" value="F:4 iron, 4 sulfur cluster binding"/>
    <property type="evidence" value="ECO:0007669"/>
    <property type="project" value="UniProtKB-UniRule"/>
</dbReference>
<proteinExistence type="inferred from homology"/>
<sequence>MFKGSSITVHDVNPEAQVANHGLLKYPHRLNFYDIPPTFDVTIEEFETCGLDRLRILAEIESSAARNRTAEELKDVTLKQNNKYLPLNMSKGSNGETDGERRRDHLSHFVLRLAFCRSEDLRRRFVKAETTLFKVRYDTDLGPERASFLSSRNFNWIPVESEEQKRFSQELAAAYQGNRTETGRPEKEKYYKVKWTRVPDLVERRKVFLKGGWAYVPSRELSSIIFQEFEDHLQKALEMTARLLPRLDEDTRLVPILDNLSQGFLAGISAEWTSAADAGNAENIKAEQIDGIAKKHFPLCMRTLHENLLRDHHLKHFGRLQYGLFLKVLGVSIEEAIVFWRKSFSLMTDDKFNKEYKYNIRHSYGLEGKRANYAAKSCMQILTPGPSDHGCPYRNYSPENLQTALLSTYSQQGLRAADLPEIMASVKTQHYHVACTRVFELTHSSFGVGRGEGISGENVTHPNEYAARSMELARPKDEEMVTE</sequence>
<evidence type="ECO:0000313" key="13">
    <source>
        <dbReference type="EMBL" id="KJA27519.1"/>
    </source>
</evidence>
<evidence type="ECO:0000256" key="5">
    <source>
        <dbReference type="ARBA" id="ARBA00022705"/>
    </source>
</evidence>
<dbReference type="GO" id="GO:0006269">
    <property type="term" value="P:DNA replication, synthesis of primer"/>
    <property type="evidence" value="ECO:0007669"/>
    <property type="project" value="UniProtKB-KW"/>
</dbReference>
<dbReference type="FunFam" id="1.20.930.80:FF:000001">
    <property type="entry name" value="DNA primase large subunit"/>
    <property type="match status" value="1"/>
</dbReference>
<keyword evidence="5 10" id="KW-0235">DNA replication</keyword>
<keyword evidence="8 10" id="KW-0411">Iron-sulfur</keyword>
<dbReference type="InterPro" id="IPR058560">
    <property type="entry name" value="DNA_primase_C"/>
</dbReference>
<dbReference type="STRING" id="945553.A0A0D2P9B0"/>
<evidence type="ECO:0000256" key="10">
    <source>
        <dbReference type="PIRNR" id="PIRNR009449"/>
    </source>
</evidence>
<organism evidence="13 14">
    <name type="scientific">Hypholoma sublateritium (strain FD-334 SS-4)</name>
    <dbReference type="NCBI Taxonomy" id="945553"/>
    <lineage>
        <taxon>Eukaryota</taxon>
        <taxon>Fungi</taxon>
        <taxon>Dikarya</taxon>
        <taxon>Basidiomycota</taxon>
        <taxon>Agaricomycotina</taxon>
        <taxon>Agaricomycetes</taxon>
        <taxon>Agaricomycetidae</taxon>
        <taxon>Agaricales</taxon>
        <taxon>Agaricineae</taxon>
        <taxon>Strophariaceae</taxon>
        <taxon>Hypholoma</taxon>
    </lineage>
</organism>